<dbReference type="InterPro" id="IPR011256">
    <property type="entry name" value="Reg_factor_effector_dom_sf"/>
</dbReference>
<proteinExistence type="predicted"/>
<organism evidence="1 2">
    <name type="scientific">Agathobacter rectalis</name>
    <dbReference type="NCBI Taxonomy" id="39491"/>
    <lineage>
        <taxon>Bacteria</taxon>
        <taxon>Bacillati</taxon>
        <taxon>Bacillota</taxon>
        <taxon>Clostridia</taxon>
        <taxon>Lachnospirales</taxon>
        <taxon>Lachnospiraceae</taxon>
        <taxon>Agathobacter</taxon>
    </lineage>
</organism>
<evidence type="ECO:0000313" key="1">
    <source>
        <dbReference type="EMBL" id="MCB6962240.1"/>
    </source>
</evidence>
<dbReference type="Gene3D" id="3.20.80.10">
    <property type="entry name" value="Regulatory factor, effector binding domain"/>
    <property type="match status" value="1"/>
</dbReference>
<gene>
    <name evidence="1" type="ORF">LIZ82_15295</name>
</gene>
<sequence length="87" mass="9839">MLEIKENQELNVTNVLSYRGKIKQAELENIGKEMESYIQNAGAKRLGNPITATYAVEGNELDIELLMPIDKSIDSTDKFFRLQSMMG</sequence>
<protein>
    <submittedName>
        <fullName evidence="1">Uncharacterized protein</fullName>
    </submittedName>
</protein>
<comment type="caution">
    <text evidence="1">The sequence shown here is derived from an EMBL/GenBank/DDBJ whole genome shotgun (WGS) entry which is preliminary data.</text>
</comment>
<dbReference type="Proteomes" id="UP001197741">
    <property type="component" value="Unassembled WGS sequence"/>
</dbReference>
<dbReference type="RefSeq" id="WP_306783474.1">
    <property type="nucleotide sequence ID" value="NZ_JAJCJQ010000041.1"/>
</dbReference>
<evidence type="ECO:0000313" key="2">
    <source>
        <dbReference type="Proteomes" id="UP001197741"/>
    </source>
</evidence>
<name>A0AAW4UUD5_9FIRM</name>
<dbReference type="EMBL" id="JAJCJQ010000041">
    <property type="protein sequence ID" value="MCB6962240.1"/>
    <property type="molecule type" value="Genomic_DNA"/>
</dbReference>
<dbReference type="AlphaFoldDB" id="A0AAW4UUD5"/>
<accession>A0AAW4UUD5</accession>
<reference evidence="1" key="1">
    <citation type="submission" date="2021-10" db="EMBL/GenBank/DDBJ databases">
        <title>Collection of gut derived symbiotic bacterial strains cultured from healthy donors.</title>
        <authorList>
            <person name="Lin H."/>
            <person name="Littmann E."/>
            <person name="Kohout C."/>
            <person name="Pamer E.G."/>
        </authorList>
    </citation>
    <scope>NUCLEOTIDE SEQUENCE</scope>
    <source>
        <strain evidence="1">DFI.7.28A</strain>
    </source>
</reference>